<dbReference type="GO" id="GO:0006313">
    <property type="term" value="P:DNA transposition"/>
    <property type="evidence" value="ECO:0007669"/>
    <property type="project" value="InterPro"/>
</dbReference>
<dbReference type="OrthoDB" id="5289737at2"/>
<dbReference type="RefSeq" id="WP_099513380.1">
    <property type="nucleotide sequence ID" value="NZ_CP016617.1"/>
</dbReference>
<dbReference type="InterPro" id="IPR047650">
    <property type="entry name" value="Transpos_IS110"/>
</dbReference>
<dbReference type="PANTHER" id="PTHR33055:SF3">
    <property type="entry name" value="PUTATIVE TRANSPOSASE FOR IS117-RELATED"/>
    <property type="match status" value="1"/>
</dbReference>
<organism evidence="4">
    <name type="scientific">Microvirga ossetica</name>
    <dbReference type="NCBI Taxonomy" id="1882682"/>
    <lineage>
        <taxon>Bacteria</taxon>
        <taxon>Pseudomonadati</taxon>
        <taxon>Pseudomonadota</taxon>
        <taxon>Alphaproteobacteria</taxon>
        <taxon>Hyphomicrobiales</taxon>
        <taxon>Methylobacteriaceae</taxon>
        <taxon>Microvirga</taxon>
    </lineage>
</organism>
<feature type="domain" description="Transposase IS110-like N-terminal" evidence="2">
    <location>
        <begin position="7"/>
        <end position="142"/>
    </location>
</feature>
<keyword evidence="4" id="KW-0614">Plasmid</keyword>
<feature type="coiled-coil region" evidence="1">
    <location>
        <begin position="179"/>
        <end position="206"/>
    </location>
</feature>
<evidence type="ECO:0000259" key="3">
    <source>
        <dbReference type="Pfam" id="PF02371"/>
    </source>
</evidence>
<keyword evidence="1" id="KW-0175">Coiled coil</keyword>
<dbReference type="PANTHER" id="PTHR33055">
    <property type="entry name" value="TRANSPOSASE FOR INSERTION SEQUENCE ELEMENT IS1111A"/>
    <property type="match status" value="1"/>
</dbReference>
<geneLocation type="plasmid" evidence="4">
    <name>unnamed1</name>
</geneLocation>
<dbReference type="InterPro" id="IPR002525">
    <property type="entry name" value="Transp_IS110-like_N"/>
</dbReference>
<name>A0A1B2EQI2_9HYPH</name>
<feature type="domain" description="Transposase IS116/IS110/IS902 C-terminal" evidence="3">
    <location>
        <begin position="211"/>
        <end position="286"/>
    </location>
</feature>
<dbReference type="Pfam" id="PF02371">
    <property type="entry name" value="Transposase_20"/>
    <property type="match status" value="1"/>
</dbReference>
<evidence type="ECO:0000256" key="1">
    <source>
        <dbReference type="SAM" id="Coils"/>
    </source>
</evidence>
<gene>
    <name evidence="4" type="ORF">BB934_28350</name>
</gene>
<accession>A0A1B2EQI2</accession>
<dbReference type="KEGG" id="moc:BB934_28350"/>
<reference evidence="4" key="1">
    <citation type="submission" date="2016-07" db="EMBL/GenBank/DDBJ databases">
        <title>Microvirga ossetica sp. nov. a new species of rhizobia isolated from root nodules of the legume species Vicia alpestris Steven originated from North Ossetia region in the Caucasus.</title>
        <authorList>
            <person name="Safronova V.I."/>
            <person name="Kuznetsova I.G."/>
            <person name="Sazanova A.L."/>
            <person name="Belimov A."/>
            <person name="Andronov E."/>
            <person name="Osledkin Y.S."/>
            <person name="Onishchuk O.P."/>
            <person name="Kurchak O.N."/>
            <person name="Shaposhnikov A.I."/>
            <person name="Willems A."/>
            <person name="Tikhonovich I.A."/>
        </authorList>
    </citation>
    <scope>NUCLEOTIDE SEQUENCE [LARGE SCALE GENOMIC DNA]</scope>
    <source>
        <strain evidence="4">V5/3M</strain>
        <plasmid evidence="4">unnamed1</plasmid>
    </source>
</reference>
<dbReference type="InterPro" id="IPR003346">
    <property type="entry name" value="Transposase_20"/>
</dbReference>
<dbReference type="GO" id="GO:0003677">
    <property type="term" value="F:DNA binding"/>
    <property type="evidence" value="ECO:0007669"/>
    <property type="project" value="InterPro"/>
</dbReference>
<evidence type="ECO:0000313" key="4">
    <source>
        <dbReference type="EMBL" id="ANY82248.1"/>
    </source>
</evidence>
<sequence length="347" mass="38403">MDQIIRIGMDTSKHVFQLHGVNAAEEPVLRKKLRRQDLITFFDKLPPTVVALEACGGSHHWARLLQSLGHQVKLIAPQLAKPYVKRGKNDAADAEALCEAMSRPTMRFVPVKTPEQQAALMLVGVRDRLIRQRTQLVNVIRGYAAEFGLIAPKGLCRIEPLLERVKTEETLPALARELFEMQATEYARLQVQLEEVEDRLMAWHRAHEGSRRLARIPGAGPIGAAMLVMKTPAPEAFRSARHFAAWLGLTPKDHSTAGKVRHGVITRAGDEILRSVLVVGATAVIRQLRRGQCAPASLWLVELLKRKPPKLVAVALANKIARIAWKLMVTGESYKGPSARPASACVV</sequence>
<dbReference type="EMBL" id="CP016617">
    <property type="protein sequence ID" value="ANY82248.1"/>
    <property type="molecule type" value="Genomic_DNA"/>
</dbReference>
<dbReference type="Pfam" id="PF01548">
    <property type="entry name" value="DEDD_Tnp_IS110"/>
    <property type="match status" value="1"/>
</dbReference>
<evidence type="ECO:0000259" key="2">
    <source>
        <dbReference type="Pfam" id="PF01548"/>
    </source>
</evidence>
<dbReference type="AlphaFoldDB" id="A0A1B2EQI2"/>
<dbReference type="GO" id="GO:0004803">
    <property type="term" value="F:transposase activity"/>
    <property type="evidence" value="ECO:0007669"/>
    <property type="project" value="InterPro"/>
</dbReference>
<proteinExistence type="predicted"/>
<dbReference type="NCBIfam" id="NF033542">
    <property type="entry name" value="transpos_IS110"/>
    <property type="match status" value="1"/>
</dbReference>
<protein>
    <submittedName>
        <fullName evidence="4">Transposase</fullName>
    </submittedName>
</protein>